<evidence type="ECO:0000256" key="4">
    <source>
        <dbReference type="ARBA" id="ARBA00022485"/>
    </source>
</evidence>
<keyword evidence="11 14" id="KW-0411">Iron-sulfur</keyword>
<dbReference type="EMBL" id="AUYB01000068">
    <property type="protein sequence ID" value="KZN44058.1"/>
    <property type="molecule type" value="Genomic_DNA"/>
</dbReference>
<feature type="domain" description="4Fe-4S ferredoxin-type" evidence="15">
    <location>
        <begin position="509"/>
        <end position="538"/>
    </location>
</feature>
<dbReference type="Gene3D" id="3.50.50.60">
    <property type="entry name" value="FAD/NAD(P)-binding domain"/>
    <property type="match status" value="1"/>
</dbReference>
<evidence type="ECO:0000256" key="3">
    <source>
        <dbReference type="ARBA" id="ARBA00022448"/>
    </source>
</evidence>
<accession>A0A166Z8S5</accession>
<keyword evidence="12 14" id="KW-0830">Ubiquinone</keyword>
<dbReference type="Proteomes" id="UP000076643">
    <property type="component" value="Unassembled WGS sequence"/>
</dbReference>
<evidence type="ECO:0000313" key="17">
    <source>
        <dbReference type="Proteomes" id="UP000076643"/>
    </source>
</evidence>
<dbReference type="InterPro" id="IPR017896">
    <property type="entry name" value="4Fe4S_Fe-S-bd"/>
</dbReference>
<evidence type="ECO:0000256" key="8">
    <source>
        <dbReference type="ARBA" id="ARBA00022982"/>
    </source>
</evidence>
<dbReference type="InterPro" id="IPR007859">
    <property type="entry name" value="ETF-QO/FixX_C"/>
</dbReference>
<dbReference type="Pfam" id="PF05187">
    <property type="entry name" value="Fer4_ETF_QO"/>
    <property type="match status" value="1"/>
</dbReference>
<evidence type="ECO:0000256" key="5">
    <source>
        <dbReference type="ARBA" id="ARBA00022630"/>
    </source>
</evidence>
<comment type="cofactor">
    <cofactor evidence="14">
        <name>[4Fe-4S] cluster</name>
        <dbReference type="ChEBI" id="CHEBI:49883"/>
    </cofactor>
    <text evidence="14">Binds 1 [4Fe-4S] cluster.</text>
</comment>
<keyword evidence="17" id="KW-1185">Reference proteome</keyword>
<dbReference type="GO" id="GO:0046872">
    <property type="term" value="F:metal ion binding"/>
    <property type="evidence" value="ECO:0007669"/>
    <property type="project" value="UniProtKB-KW"/>
</dbReference>
<keyword evidence="4" id="KW-0004">4Fe-4S</keyword>
<dbReference type="InterPro" id="IPR036188">
    <property type="entry name" value="FAD/NAD-bd_sf"/>
</dbReference>
<dbReference type="Pfam" id="PF21162">
    <property type="entry name" value="ETFQO_UQ-bd"/>
    <property type="match status" value="1"/>
</dbReference>
<dbReference type="InterPro" id="IPR002938">
    <property type="entry name" value="FAD-bd"/>
</dbReference>
<dbReference type="Gene3D" id="3.30.70.20">
    <property type="match status" value="1"/>
</dbReference>
<dbReference type="PRINTS" id="PR00420">
    <property type="entry name" value="RNGMNOXGNASE"/>
</dbReference>
<evidence type="ECO:0000256" key="13">
    <source>
        <dbReference type="ARBA" id="ARBA00052682"/>
    </source>
</evidence>
<reference evidence="16 17" key="1">
    <citation type="submission" date="2013-07" db="EMBL/GenBank/DDBJ databases">
        <title>Comparative Genomic and Metabolomic Analysis of Twelve Strains of Pseudoalteromonas luteoviolacea.</title>
        <authorList>
            <person name="Vynne N.G."/>
            <person name="Mansson M."/>
            <person name="Gram L."/>
        </authorList>
    </citation>
    <scope>NUCLEOTIDE SEQUENCE [LARGE SCALE GENOMIC DNA]</scope>
    <source>
        <strain evidence="16 17">DSM 6061</strain>
    </source>
</reference>
<protein>
    <recommendedName>
        <fullName evidence="14">Electron transfer flavoprotein-ubiquinone oxidoreductase</fullName>
        <shortName evidence="14">ETF-QO</shortName>
        <ecNumber evidence="14">1.5.5.1</ecNumber>
    </recommendedName>
</protein>
<comment type="catalytic activity">
    <reaction evidence="13 14">
        <text>a ubiquinone + reduced [electron-transfer flavoprotein] = a ubiquinol + oxidized [electron-transfer flavoprotein] + H(+)</text>
        <dbReference type="Rhea" id="RHEA:24052"/>
        <dbReference type="Rhea" id="RHEA-COMP:9565"/>
        <dbReference type="Rhea" id="RHEA-COMP:9566"/>
        <dbReference type="Rhea" id="RHEA-COMP:10685"/>
        <dbReference type="Rhea" id="RHEA-COMP:10686"/>
        <dbReference type="ChEBI" id="CHEBI:15378"/>
        <dbReference type="ChEBI" id="CHEBI:16389"/>
        <dbReference type="ChEBI" id="CHEBI:17976"/>
        <dbReference type="ChEBI" id="CHEBI:57692"/>
        <dbReference type="ChEBI" id="CHEBI:58307"/>
        <dbReference type="EC" id="1.5.5.1"/>
    </reaction>
</comment>
<keyword evidence="5 14" id="KW-0285">Flavoprotein</keyword>
<dbReference type="SUPFAM" id="SSF51905">
    <property type="entry name" value="FAD/NAD(P)-binding domain"/>
    <property type="match status" value="1"/>
</dbReference>
<dbReference type="PANTHER" id="PTHR10617">
    <property type="entry name" value="ELECTRON TRANSFER FLAVOPROTEIN-UBIQUINONE OXIDOREDUCTASE"/>
    <property type="match status" value="1"/>
</dbReference>
<dbReference type="FunFam" id="3.30.70.20:FF:000012">
    <property type="entry name" value="Electron transfer flavoprotein-ubiquinone oxidoreductase, mitochondrial"/>
    <property type="match status" value="1"/>
</dbReference>
<keyword evidence="7 14" id="KW-0274">FAD</keyword>
<dbReference type="RefSeq" id="WP_063364660.1">
    <property type="nucleotide sequence ID" value="NZ_AQHB01000023.1"/>
</dbReference>
<dbReference type="SUPFAM" id="SSF54862">
    <property type="entry name" value="4Fe-4S ferredoxins"/>
    <property type="match status" value="1"/>
</dbReference>
<dbReference type="PROSITE" id="PS51379">
    <property type="entry name" value="4FE4S_FER_2"/>
    <property type="match status" value="1"/>
</dbReference>
<keyword evidence="10 14" id="KW-0408">Iron</keyword>
<evidence type="ECO:0000256" key="12">
    <source>
        <dbReference type="ARBA" id="ARBA00023075"/>
    </source>
</evidence>
<comment type="function">
    <text evidence="2 14">Accepts electrons from ETF and reduces ubiquinone.</text>
</comment>
<dbReference type="AlphaFoldDB" id="A0A166Z8S5"/>
<evidence type="ECO:0000256" key="10">
    <source>
        <dbReference type="ARBA" id="ARBA00023004"/>
    </source>
</evidence>
<keyword evidence="9 14" id="KW-0560">Oxidoreductase</keyword>
<dbReference type="PATRIC" id="fig|1365250.3.peg.590"/>
<gene>
    <name evidence="16" type="ORF">N475_08090</name>
</gene>
<name>A0A166Z8S5_9GAMM</name>
<comment type="cofactor">
    <cofactor evidence="1 14">
        <name>FAD</name>
        <dbReference type="ChEBI" id="CHEBI:57692"/>
    </cofactor>
</comment>
<dbReference type="InterPro" id="IPR040156">
    <property type="entry name" value="ETF-QO"/>
</dbReference>
<evidence type="ECO:0000256" key="7">
    <source>
        <dbReference type="ARBA" id="ARBA00022827"/>
    </source>
</evidence>
<organism evidence="16 17">
    <name type="scientific">Pseudoalteromonas luteoviolacea DSM 6061</name>
    <dbReference type="NCBI Taxonomy" id="1365250"/>
    <lineage>
        <taxon>Bacteria</taxon>
        <taxon>Pseudomonadati</taxon>
        <taxon>Pseudomonadota</taxon>
        <taxon>Gammaproteobacteria</taxon>
        <taxon>Alteromonadales</taxon>
        <taxon>Pseudoalteromonadaceae</taxon>
        <taxon>Pseudoalteromonas</taxon>
    </lineage>
</organism>
<evidence type="ECO:0000256" key="6">
    <source>
        <dbReference type="ARBA" id="ARBA00022723"/>
    </source>
</evidence>
<dbReference type="Gene3D" id="3.30.9.90">
    <property type="match status" value="1"/>
</dbReference>
<dbReference type="GO" id="GO:0004174">
    <property type="term" value="F:electron-transferring-flavoprotein dehydrogenase activity"/>
    <property type="evidence" value="ECO:0007669"/>
    <property type="project" value="UniProtKB-UniRule"/>
</dbReference>
<proteinExistence type="predicted"/>
<evidence type="ECO:0000256" key="2">
    <source>
        <dbReference type="ARBA" id="ARBA00002819"/>
    </source>
</evidence>
<keyword evidence="8 14" id="KW-0249">Electron transport</keyword>
<sequence length="549" mass="60754">MVERETMEFDVVIVGAGPAGLSCAIRLAQQAQQKEQELMICVVEKGSEVGAHILSGAVFETKALDELIPDWAEKGAPVTTKVTHDDIYLFKDEKSATNLPHVVVPKTFKNDGNYIVSMGNVCRWLAEQAEQLGVEIFPGFSAHSLIIEESEVKGIVTGDMGLDREGQPKDTYMPGMELRAKYTVFAEGCRGHLGKQLIKEFNLDKDASPQHYGIGFKEIWQIDPEKHKEGTVVHGTGWPLDGETHGGSFMYHAENNQVVVGLIIDLNYKNPYLSPFDEFQRMKHHPVFKATLEGGERIAYGARAIAKGGLHALPKMHFPGGLLIGCDAGTLNFAKIKGNHTAMKSGIIGADTIIEALASDEPVNDLQSFDDKFKASWLYEELYQSRNFGPAMHKLGRYLGGAYNMIDQNFFSGSLPFTIKDTSKDYESLRLAKDSVEISYPKPDGKLSFDKLSSVFLSNTNHEEVQPCHLQLKDATIPITVNLEKYAEPAQRYCPAGVYEVNENEEGEKQFVINAQNCIHCKTCDIKDPSQNITWVTPEGAGGPNYPNM</sequence>
<evidence type="ECO:0000259" key="15">
    <source>
        <dbReference type="PROSITE" id="PS51379"/>
    </source>
</evidence>
<dbReference type="GO" id="GO:0051539">
    <property type="term" value="F:4 iron, 4 sulfur cluster binding"/>
    <property type="evidence" value="ECO:0007669"/>
    <property type="project" value="UniProtKB-UniRule"/>
</dbReference>
<keyword evidence="6 14" id="KW-0479">Metal-binding</keyword>
<dbReference type="EC" id="1.5.5.1" evidence="14"/>
<evidence type="ECO:0000256" key="11">
    <source>
        <dbReference type="ARBA" id="ARBA00023014"/>
    </source>
</evidence>
<dbReference type="InterPro" id="IPR049398">
    <property type="entry name" value="ETF-QO/FixC_UQ-bd"/>
</dbReference>
<dbReference type="Pfam" id="PF01494">
    <property type="entry name" value="FAD_binding_3"/>
    <property type="match status" value="1"/>
</dbReference>
<dbReference type="PANTHER" id="PTHR10617:SF107">
    <property type="entry name" value="ELECTRON TRANSFER FLAVOPROTEIN-UBIQUINONE OXIDOREDUCTASE, MITOCHONDRIAL"/>
    <property type="match status" value="1"/>
</dbReference>
<evidence type="ECO:0000256" key="14">
    <source>
        <dbReference type="RuleBase" id="RU366068"/>
    </source>
</evidence>
<dbReference type="GO" id="GO:0071949">
    <property type="term" value="F:FAD binding"/>
    <property type="evidence" value="ECO:0007669"/>
    <property type="project" value="InterPro"/>
</dbReference>
<evidence type="ECO:0000256" key="9">
    <source>
        <dbReference type="ARBA" id="ARBA00023002"/>
    </source>
</evidence>
<evidence type="ECO:0000256" key="1">
    <source>
        <dbReference type="ARBA" id="ARBA00001974"/>
    </source>
</evidence>
<dbReference type="SUPFAM" id="SSF54373">
    <property type="entry name" value="FAD-linked reductases, C-terminal domain"/>
    <property type="match status" value="1"/>
</dbReference>
<comment type="caution">
    <text evidence="16">The sequence shown here is derived from an EMBL/GenBank/DDBJ whole genome shotgun (WGS) entry which is preliminary data.</text>
</comment>
<dbReference type="STRING" id="43657.S4054249_12510"/>
<dbReference type="PROSITE" id="PS51257">
    <property type="entry name" value="PROKAR_LIPOPROTEIN"/>
    <property type="match status" value="1"/>
</dbReference>
<keyword evidence="3 14" id="KW-0813">Transport</keyword>
<evidence type="ECO:0000313" key="16">
    <source>
        <dbReference type="EMBL" id="KZN44058.1"/>
    </source>
</evidence>